<dbReference type="AlphaFoldDB" id="Q8TID8"/>
<evidence type="ECO:0000313" key="1">
    <source>
        <dbReference type="EMBL" id="AAM07560.1"/>
    </source>
</evidence>
<proteinExistence type="predicted"/>
<dbReference type="HOGENOM" id="CLU_2802181_0_0_2"/>
<organism evidence="1 2">
    <name type="scientific">Methanosarcina acetivorans (strain ATCC 35395 / DSM 2834 / JCM 12185 / C2A)</name>
    <dbReference type="NCBI Taxonomy" id="188937"/>
    <lineage>
        <taxon>Archaea</taxon>
        <taxon>Methanobacteriati</taxon>
        <taxon>Methanobacteriota</taxon>
        <taxon>Stenosarchaea group</taxon>
        <taxon>Methanomicrobia</taxon>
        <taxon>Methanosarcinales</taxon>
        <taxon>Methanosarcinaceae</taxon>
        <taxon>Methanosarcina</taxon>
    </lineage>
</organism>
<evidence type="ECO:0000313" key="2">
    <source>
        <dbReference type="Proteomes" id="UP000002487"/>
    </source>
</evidence>
<protein>
    <submittedName>
        <fullName evidence="1">Uncharacterized protein</fullName>
    </submittedName>
</protein>
<dbReference type="InParanoid" id="Q8TID8"/>
<sequence>MWFIPDFAMYISIILYINLIPGEVNFQVGFYFVSSFWEIFSKNSSKQEKKIEAFSDLNINFSNLNIN</sequence>
<dbReference type="STRING" id="188937.MA_4215"/>
<reference evidence="1 2" key="1">
    <citation type="journal article" date="2002" name="Genome Res.">
        <title>The genome of Methanosarcina acetivorans reveals extensive metabolic and physiological diversity.</title>
        <authorList>
            <person name="Galagan J.E."/>
            <person name="Nusbaum C."/>
            <person name="Roy A."/>
            <person name="Endrizzi M.G."/>
            <person name="Macdonald P."/>
            <person name="FitzHugh W."/>
            <person name="Calvo S."/>
            <person name="Engels R."/>
            <person name="Smirnov S."/>
            <person name="Atnoor D."/>
            <person name="Brown A."/>
            <person name="Allen N."/>
            <person name="Naylor J."/>
            <person name="Stange-Thomann N."/>
            <person name="DeArellano K."/>
            <person name="Johnson R."/>
            <person name="Linton L."/>
            <person name="McEwan P."/>
            <person name="McKernan K."/>
            <person name="Talamas J."/>
            <person name="Tirrell A."/>
            <person name="Ye W."/>
            <person name="Zimmer A."/>
            <person name="Barber R.D."/>
            <person name="Cann I."/>
            <person name="Graham D.E."/>
            <person name="Grahame D.A."/>
            <person name="Guss A."/>
            <person name="Hedderich R."/>
            <person name="Ingram-Smith C."/>
            <person name="Kuettner C.H."/>
            <person name="Krzycki J.A."/>
            <person name="Leigh J.A."/>
            <person name="Li W."/>
            <person name="Liu J."/>
            <person name="Mukhopadhyay B."/>
            <person name="Reeve J.N."/>
            <person name="Smith K."/>
            <person name="Springer T.A."/>
            <person name="Umayam L.A."/>
            <person name="White O."/>
            <person name="White R.H."/>
            <person name="de Macario E.C."/>
            <person name="Ferry J.G."/>
            <person name="Jarrell K.F."/>
            <person name="Jing H."/>
            <person name="Macario A.J.L."/>
            <person name="Paulsen I."/>
            <person name="Pritchett M."/>
            <person name="Sowers K.R."/>
            <person name="Swanson R.V."/>
            <person name="Zinder S.H."/>
            <person name="Lander E."/>
            <person name="Metcalf W.W."/>
            <person name="Birren B."/>
        </authorList>
    </citation>
    <scope>NUCLEOTIDE SEQUENCE [LARGE SCALE GENOMIC DNA]</scope>
    <source>
        <strain evidence="2">ATCC 35395 / DSM 2834 / JCM 12185 / C2A</strain>
    </source>
</reference>
<keyword evidence="2" id="KW-1185">Reference proteome</keyword>
<accession>Q8TID8</accession>
<dbReference type="KEGG" id="mac:MA_4215"/>
<dbReference type="EnsemblBacteria" id="AAM07560">
    <property type="protein sequence ID" value="AAM07560"/>
    <property type="gene ID" value="MA_4215"/>
</dbReference>
<dbReference type="EMBL" id="AE010299">
    <property type="protein sequence ID" value="AAM07560.1"/>
    <property type="molecule type" value="Genomic_DNA"/>
</dbReference>
<dbReference type="Proteomes" id="UP000002487">
    <property type="component" value="Chromosome"/>
</dbReference>
<name>Q8TID8_METAC</name>
<gene>
    <name evidence="1" type="ordered locus">MA_4215</name>
</gene>